<accession>A0AAV2E4E5</accession>
<dbReference type="Proteomes" id="UP001497516">
    <property type="component" value="Chromosome 4"/>
</dbReference>
<sequence>MNLCSKCYREIRVSKEQAASAKAAMEMTLSFKSKKPVSEVGSIAADIKSVAAAEAKLVIALAKSSAAAAAASSSEVAVAVAAKIWRRLLGGGLENRGREQQRRKGKNRRWKEWERTT</sequence>
<organism evidence="2 3">
    <name type="scientific">Linum trigynum</name>
    <dbReference type="NCBI Taxonomy" id="586398"/>
    <lineage>
        <taxon>Eukaryota</taxon>
        <taxon>Viridiplantae</taxon>
        <taxon>Streptophyta</taxon>
        <taxon>Embryophyta</taxon>
        <taxon>Tracheophyta</taxon>
        <taxon>Spermatophyta</taxon>
        <taxon>Magnoliopsida</taxon>
        <taxon>eudicotyledons</taxon>
        <taxon>Gunneridae</taxon>
        <taxon>Pentapetalae</taxon>
        <taxon>rosids</taxon>
        <taxon>fabids</taxon>
        <taxon>Malpighiales</taxon>
        <taxon>Linaceae</taxon>
        <taxon>Linum</taxon>
    </lineage>
</organism>
<dbReference type="AlphaFoldDB" id="A0AAV2E4E5"/>
<evidence type="ECO:0000313" key="3">
    <source>
        <dbReference type="Proteomes" id="UP001497516"/>
    </source>
</evidence>
<proteinExistence type="predicted"/>
<name>A0AAV2E4E5_9ROSI</name>
<protein>
    <submittedName>
        <fullName evidence="2">Uncharacterized protein</fullName>
    </submittedName>
</protein>
<dbReference type="EMBL" id="OZ034817">
    <property type="protein sequence ID" value="CAL1380684.1"/>
    <property type="molecule type" value="Genomic_DNA"/>
</dbReference>
<reference evidence="2 3" key="1">
    <citation type="submission" date="2024-04" db="EMBL/GenBank/DDBJ databases">
        <authorList>
            <person name="Fracassetti M."/>
        </authorList>
    </citation>
    <scope>NUCLEOTIDE SEQUENCE [LARGE SCALE GENOMIC DNA]</scope>
</reference>
<evidence type="ECO:0000313" key="2">
    <source>
        <dbReference type="EMBL" id="CAL1380684.1"/>
    </source>
</evidence>
<evidence type="ECO:0000256" key="1">
    <source>
        <dbReference type="SAM" id="MobiDB-lite"/>
    </source>
</evidence>
<keyword evidence="3" id="KW-1185">Reference proteome</keyword>
<gene>
    <name evidence="2" type="ORF">LTRI10_LOCUS22113</name>
</gene>
<feature type="region of interest" description="Disordered" evidence="1">
    <location>
        <begin position="95"/>
        <end position="117"/>
    </location>
</feature>